<keyword evidence="3" id="KW-0597">Phosphoprotein</keyword>
<dbReference type="AlphaFoldDB" id="A0A9D2KQS4"/>
<dbReference type="Pfam" id="PF02880">
    <property type="entry name" value="PGM_PMM_III"/>
    <property type="match status" value="1"/>
</dbReference>
<dbReference type="GO" id="GO:0000287">
    <property type="term" value="F:magnesium ion binding"/>
    <property type="evidence" value="ECO:0007669"/>
    <property type="project" value="InterPro"/>
</dbReference>
<name>A0A9D2KQS4_9BACT</name>
<accession>A0A9D2KQS4</accession>
<protein>
    <submittedName>
        <fullName evidence="12">Phosphomannomutase</fullName>
    </submittedName>
</protein>
<evidence type="ECO:0000256" key="3">
    <source>
        <dbReference type="ARBA" id="ARBA00022553"/>
    </source>
</evidence>
<evidence type="ECO:0000256" key="6">
    <source>
        <dbReference type="ARBA" id="ARBA00023235"/>
    </source>
</evidence>
<dbReference type="SUPFAM" id="SSF53738">
    <property type="entry name" value="Phosphoglucomutase, first 3 domains"/>
    <property type="match status" value="3"/>
</dbReference>
<keyword evidence="6" id="KW-0413">Isomerase</keyword>
<dbReference type="Pfam" id="PF02878">
    <property type="entry name" value="PGM_PMM_I"/>
    <property type="match status" value="1"/>
</dbReference>
<dbReference type="Pfam" id="PF02879">
    <property type="entry name" value="PGM_PMM_II"/>
    <property type="match status" value="1"/>
</dbReference>
<dbReference type="Gene3D" id="3.30.310.50">
    <property type="entry name" value="Alpha-D-phosphohexomutase, C-terminal domain"/>
    <property type="match status" value="1"/>
</dbReference>
<evidence type="ECO:0000313" key="12">
    <source>
        <dbReference type="EMBL" id="HJA78854.1"/>
    </source>
</evidence>
<evidence type="ECO:0000259" key="10">
    <source>
        <dbReference type="Pfam" id="PF02879"/>
    </source>
</evidence>
<evidence type="ECO:0000256" key="1">
    <source>
        <dbReference type="ARBA" id="ARBA00001946"/>
    </source>
</evidence>
<dbReference type="EMBL" id="DWZD01000031">
    <property type="protein sequence ID" value="HJA78854.1"/>
    <property type="molecule type" value="Genomic_DNA"/>
</dbReference>
<dbReference type="InterPro" id="IPR005846">
    <property type="entry name" value="A-D-PHexomutase_a/b/a-III"/>
</dbReference>
<dbReference type="GO" id="GO:0005975">
    <property type="term" value="P:carbohydrate metabolic process"/>
    <property type="evidence" value="ECO:0007669"/>
    <property type="project" value="InterPro"/>
</dbReference>
<evidence type="ECO:0000259" key="11">
    <source>
        <dbReference type="Pfam" id="PF02880"/>
    </source>
</evidence>
<dbReference type="Gene3D" id="3.40.120.10">
    <property type="entry name" value="Alpha-D-Glucose-1,6-Bisphosphate, subunit A, domain 3"/>
    <property type="match status" value="3"/>
</dbReference>
<dbReference type="PANTHER" id="PTHR43771">
    <property type="entry name" value="PHOSPHOMANNOMUTASE"/>
    <property type="match status" value="1"/>
</dbReference>
<dbReference type="Pfam" id="PF00408">
    <property type="entry name" value="PGM_PMM_IV"/>
    <property type="match status" value="1"/>
</dbReference>
<sequence length="459" mass="50048">MHDLDCFKAYDLRGAVPEALSPELVRAVGRAFVAETGARHVVIGRDARLSGPQLRDALSLGLREAGCEVTDIGMCGTEEIYYAAFSRPFDGGIMITGSHNPANENGLKLVRAGAVPISGDSGLAAIRERTAQELQGPPRDCPPASALAPLHSADYRADYVSHLLDMVGTDGLRPLKIHCDAGNGCAGLVLRELAPRLPYDFSFSHAEPDGTFPHGVPNPLLPEKREVTARAVREHGADMGLAWDGDFDRCFFYDHEGTFIEGYYLVGLLAEAVLETHPGGKIIHDPRLVWNTLEVVMAAGGKPVISKAGHAFMKESMRAADAVYGGEMSAHHFFRDFAYCDSGMLPWLMVARIVSRSGKSLRELVEARMAAFPCSGEINRSVRDAAAVMEAVRRDYAPQALEESHLDGLSLSFKDWRFNLRPSNTEPLLRLNVEARGDAALMRRMTKALLHHIDVANHA</sequence>
<comment type="caution">
    <text evidence="12">The sequence shown here is derived from an EMBL/GenBank/DDBJ whole genome shotgun (WGS) entry which is preliminary data.</text>
</comment>
<evidence type="ECO:0000259" key="9">
    <source>
        <dbReference type="Pfam" id="PF02878"/>
    </source>
</evidence>
<dbReference type="InterPro" id="IPR005844">
    <property type="entry name" value="A-D-PHexomutase_a/b/a-I"/>
</dbReference>
<dbReference type="SUPFAM" id="SSF55957">
    <property type="entry name" value="Phosphoglucomutase, C-terminal domain"/>
    <property type="match status" value="1"/>
</dbReference>
<feature type="domain" description="Alpha-D-phosphohexomutase C-terminal" evidence="8">
    <location>
        <begin position="377"/>
        <end position="445"/>
    </location>
</feature>
<organism evidence="12 13">
    <name type="scientific">Candidatus Desulfovibrio intestinavium</name>
    <dbReference type="NCBI Taxonomy" id="2838534"/>
    <lineage>
        <taxon>Bacteria</taxon>
        <taxon>Pseudomonadati</taxon>
        <taxon>Thermodesulfobacteriota</taxon>
        <taxon>Desulfovibrionia</taxon>
        <taxon>Desulfovibrionales</taxon>
        <taxon>Desulfovibrionaceae</taxon>
        <taxon>Desulfovibrio</taxon>
    </lineage>
</organism>
<feature type="domain" description="Alpha-D-phosphohexomutase alpha/beta/alpha" evidence="11">
    <location>
        <begin position="262"/>
        <end position="371"/>
    </location>
</feature>
<evidence type="ECO:0000256" key="2">
    <source>
        <dbReference type="ARBA" id="ARBA00010231"/>
    </source>
</evidence>
<reference evidence="12" key="2">
    <citation type="submission" date="2021-04" db="EMBL/GenBank/DDBJ databases">
        <authorList>
            <person name="Gilroy R."/>
        </authorList>
    </citation>
    <scope>NUCLEOTIDE SEQUENCE</scope>
    <source>
        <strain evidence="12">5032</strain>
    </source>
</reference>
<evidence type="ECO:0000313" key="13">
    <source>
        <dbReference type="Proteomes" id="UP000823821"/>
    </source>
</evidence>
<keyword evidence="4 7" id="KW-0479">Metal-binding</keyword>
<evidence type="ECO:0000256" key="7">
    <source>
        <dbReference type="RuleBase" id="RU004326"/>
    </source>
</evidence>
<dbReference type="PANTHER" id="PTHR43771:SF1">
    <property type="entry name" value="PHOSPHOMANNOMUTASE"/>
    <property type="match status" value="1"/>
</dbReference>
<evidence type="ECO:0000256" key="4">
    <source>
        <dbReference type="ARBA" id="ARBA00022723"/>
    </source>
</evidence>
<dbReference type="PRINTS" id="PR00509">
    <property type="entry name" value="PGMPMM"/>
</dbReference>
<dbReference type="GO" id="GO:0016868">
    <property type="term" value="F:intramolecular phosphotransferase activity"/>
    <property type="evidence" value="ECO:0007669"/>
    <property type="project" value="InterPro"/>
</dbReference>
<dbReference type="Proteomes" id="UP000823821">
    <property type="component" value="Unassembled WGS sequence"/>
</dbReference>
<dbReference type="InterPro" id="IPR016055">
    <property type="entry name" value="A-D-PHexomutase_a/b/a-I/II/III"/>
</dbReference>
<feature type="domain" description="Alpha-D-phosphohexomutase alpha/beta/alpha" evidence="10">
    <location>
        <begin position="158"/>
        <end position="257"/>
    </location>
</feature>
<dbReference type="InterPro" id="IPR005845">
    <property type="entry name" value="A-D-PHexomutase_a/b/a-II"/>
</dbReference>
<reference evidence="12" key="1">
    <citation type="journal article" date="2021" name="PeerJ">
        <title>Extensive microbial diversity within the chicken gut microbiome revealed by metagenomics and culture.</title>
        <authorList>
            <person name="Gilroy R."/>
            <person name="Ravi A."/>
            <person name="Getino M."/>
            <person name="Pursley I."/>
            <person name="Horton D.L."/>
            <person name="Alikhan N.F."/>
            <person name="Baker D."/>
            <person name="Gharbi K."/>
            <person name="Hall N."/>
            <person name="Watson M."/>
            <person name="Adriaenssens E.M."/>
            <person name="Foster-Nyarko E."/>
            <person name="Jarju S."/>
            <person name="Secka A."/>
            <person name="Antonio M."/>
            <person name="Oren A."/>
            <person name="Chaudhuri R.R."/>
            <person name="La Ragione R."/>
            <person name="Hildebrand F."/>
            <person name="Pallen M.J."/>
        </authorList>
    </citation>
    <scope>NUCLEOTIDE SEQUENCE</scope>
    <source>
        <strain evidence="12">5032</strain>
    </source>
</reference>
<dbReference type="InterPro" id="IPR005843">
    <property type="entry name" value="A-D-PHexomutase_C"/>
</dbReference>
<comment type="similarity">
    <text evidence="2 7">Belongs to the phosphohexose mutase family.</text>
</comment>
<dbReference type="PROSITE" id="PS00710">
    <property type="entry name" value="PGM_PMM"/>
    <property type="match status" value="1"/>
</dbReference>
<dbReference type="CDD" id="cd03089">
    <property type="entry name" value="PMM_PGM"/>
    <property type="match status" value="1"/>
</dbReference>
<dbReference type="InterPro" id="IPR016066">
    <property type="entry name" value="A-D-PHexomutase_CS"/>
</dbReference>
<dbReference type="InterPro" id="IPR036900">
    <property type="entry name" value="A-D-PHexomutase_C_sf"/>
</dbReference>
<gene>
    <name evidence="12" type="ORF">H9784_04685</name>
</gene>
<feature type="domain" description="Alpha-D-phosphohexomutase alpha/beta/alpha" evidence="9">
    <location>
        <begin position="7"/>
        <end position="133"/>
    </location>
</feature>
<dbReference type="InterPro" id="IPR005841">
    <property type="entry name" value="Alpha-D-phosphohexomutase_SF"/>
</dbReference>
<evidence type="ECO:0000259" key="8">
    <source>
        <dbReference type="Pfam" id="PF00408"/>
    </source>
</evidence>
<comment type="cofactor">
    <cofactor evidence="1">
        <name>Mg(2+)</name>
        <dbReference type="ChEBI" id="CHEBI:18420"/>
    </cofactor>
</comment>
<keyword evidence="5 7" id="KW-0460">Magnesium</keyword>
<evidence type="ECO:0000256" key="5">
    <source>
        <dbReference type="ARBA" id="ARBA00022842"/>
    </source>
</evidence>
<proteinExistence type="inferred from homology"/>